<dbReference type="SUPFAM" id="SSF141571">
    <property type="entry name" value="Pentapeptide repeat-like"/>
    <property type="match status" value="1"/>
</dbReference>
<dbReference type="InterPro" id="IPR052949">
    <property type="entry name" value="PA_immunity-related"/>
</dbReference>
<dbReference type="InterPro" id="IPR001646">
    <property type="entry name" value="5peptide_repeat"/>
</dbReference>
<evidence type="ECO:0000313" key="2">
    <source>
        <dbReference type="Proteomes" id="UP000287101"/>
    </source>
</evidence>
<dbReference type="AlphaFoldDB" id="A0A430A698"/>
<reference evidence="1 2" key="1">
    <citation type="submission" date="2017-05" db="EMBL/GenBank/DDBJ databases">
        <title>Vagococcus spp. assemblies.</title>
        <authorList>
            <person name="Gulvik C.A."/>
        </authorList>
    </citation>
    <scope>NUCLEOTIDE SEQUENCE [LARGE SCALE GENOMIC DNA]</scope>
    <source>
        <strain evidence="1 2">CCUG 41755</strain>
    </source>
</reference>
<proteinExistence type="predicted"/>
<dbReference type="Pfam" id="PF13599">
    <property type="entry name" value="Pentapeptide_4"/>
    <property type="match status" value="1"/>
</dbReference>
<evidence type="ECO:0000313" key="1">
    <source>
        <dbReference type="EMBL" id="RSU02424.1"/>
    </source>
</evidence>
<protein>
    <recommendedName>
        <fullName evidence="3">Quinolone resistance protein</fullName>
    </recommendedName>
</protein>
<evidence type="ECO:0008006" key="3">
    <source>
        <dbReference type="Google" id="ProtNLM"/>
    </source>
</evidence>
<dbReference type="Proteomes" id="UP000287101">
    <property type="component" value="Unassembled WGS sequence"/>
</dbReference>
<organism evidence="1 2">
    <name type="scientific">Vagococcus fessus</name>
    <dbReference type="NCBI Taxonomy" id="120370"/>
    <lineage>
        <taxon>Bacteria</taxon>
        <taxon>Bacillati</taxon>
        <taxon>Bacillota</taxon>
        <taxon>Bacilli</taxon>
        <taxon>Lactobacillales</taxon>
        <taxon>Enterococcaceae</taxon>
        <taxon>Vagococcus</taxon>
    </lineage>
</organism>
<dbReference type="Gene3D" id="2.160.20.80">
    <property type="entry name" value="E3 ubiquitin-protein ligase SopA"/>
    <property type="match status" value="1"/>
</dbReference>
<gene>
    <name evidence="1" type="ORF">CBF31_08630</name>
</gene>
<dbReference type="PANTHER" id="PTHR42999:SF1">
    <property type="entry name" value="PENTAPEPTIDE REPEAT-CONTAINING PROTEIN"/>
    <property type="match status" value="1"/>
</dbReference>
<sequence length="205" mass="23759">MDINGLNKYRFRDIYFEEDMFMRKYIIERDIIEGDEINKLDISLCYFKKTTMNYVVFDKMEVIDSVFENCDLSNSRFQFSSNVRVTFKNCKMLGCDFSDSYFSECIFENCDLSYANFSMSHFKGSTFRNCRFIEADLIECKLLKTKFESSELIRVNFNSTKLNKIDFSSNIIVGLGANPEDIYGCKMSSAHVEVLAGMLGVEIVG</sequence>
<name>A0A430A698_9ENTE</name>
<dbReference type="PANTHER" id="PTHR42999">
    <property type="entry name" value="ANTIBIOTIC RESISTANCE PROTEIN MCBG"/>
    <property type="match status" value="1"/>
</dbReference>
<accession>A0A430A698</accession>
<keyword evidence="2" id="KW-1185">Reference proteome</keyword>
<dbReference type="OrthoDB" id="9798656at2"/>
<dbReference type="EMBL" id="NGJY01000003">
    <property type="protein sequence ID" value="RSU02424.1"/>
    <property type="molecule type" value="Genomic_DNA"/>
</dbReference>
<comment type="caution">
    <text evidence="1">The sequence shown here is derived from an EMBL/GenBank/DDBJ whole genome shotgun (WGS) entry which is preliminary data.</text>
</comment>